<dbReference type="GO" id="GO:0005576">
    <property type="term" value="C:extracellular region"/>
    <property type="evidence" value="ECO:0007669"/>
    <property type="project" value="InterPro"/>
</dbReference>
<gene>
    <name evidence="3" type="primary">LOC101567366</name>
</gene>
<dbReference type="PANTHER" id="PTHR14096:SF39">
    <property type="entry name" value="APOLIPOPROTEIN L4"/>
    <property type="match status" value="1"/>
</dbReference>
<keyword evidence="2" id="KW-1185">Reference proteome</keyword>
<dbReference type="GO" id="GO:0016020">
    <property type="term" value="C:membrane"/>
    <property type="evidence" value="ECO:0007669"/>
    <property type="project" value="TreeGrafter"/>
</dbReference>
<dbReference type="Proteomes" id="UP000515203">
    <property type="component" value="Unplaced"/>
</dbReference>
<proteinExistence type="inferred from homology"/>
<sequence length="273" mass="30075">MALVEEDRLQKVQQAKERFLAEFPKLKAEVGKDIGKLRELADQLDKVHWDCTVSRVVTGSTTAASAGLGILGLLLAPFTLGFSGFLAGAGAALAVGSSVASGATSIVDYSHVSSTESEAKELVSNIMDKLQKFTKEVGYFPPKVISSTENWNQYLTEIGKAIRTIKEANGDRDVIVSAQYNMMIQNICFNSDVPVTTVLNHSVRIMNIARVLMKVANIVFFVLDVIDLAHNAKKLQEGAKSEYAEELRKLAQHLEDHLQELEEIHTWMSESHQ</sequence>
<dbReference type="GeneID" id="101567366"/>
<dbReference type="AlphaFoldDB" id="A0A6P3G0N9"/>
<comment type="similarity">
    <text evidence="1">Belongs to the apolipoprotein L family.</text>
</comment>
<organism evidence="2 3">
    <name type="scientific">Octodon degus</name>
    <name type="common">Degu</name>
    <name type="synonym">Sciurus degus</name>
    <dbReference type="NCBI Taxonomy" id="10160"/>
    <lineage>
        <taxon>Eukaryota</taxon>
        <taxon>Metazoa</taxon>
        <taxon>Chordata</taxon>
        <taxon>Craniata</taxon>
        <taxon>Vertebrata</taxon>
        <taxon>Euteleostomi</taxon>
        <taxon>Mammalia</taxon>
        <taxon>Eutheria</taxon>
        <taxon>Euarchontoglires</taxon>
        <taxon>Glires</taxon>
        <taxon>Rodentia</taxon>
        <taxon>Hystricomorpha</taxon>
        <taxon>Octodontidae</taxon>
        <taxon>Octodon</taxon>
    </lineage>
</organism>
<dbReference type="RefSeq" id="XP_004648835.2">
    <property type="nucleotide sequence ID" value="XM_004648778.3"/>
</dbReference>
<dbReference type="OrthoDB" id="9634628at2759"/>
<dbReference type="InParanoid" id="A0A6P3G0N9"/>
<dbReference type="GO" id="GO:0008289">
    <property type="term" value="F:lipid binding"/>
    <property type="evidence" value="ECO:0007669"/>
    <property type="project" value="InterPro"/>
</dbReference>
<reference evidence="3" key="1">
    <citation type="submission" date="2025-08" db="UniProtKB">
        <authorList>
            <consortium name="RefSeq"/>
        </authorList>
    </citation>
    <scope>IDENTIFICATION</scope>
</reference>
<dbReference type="GO" id="GO:0042157">
    <property type="term" value="P:lipoprotein metabolic process"/>
    <property type="evidence" value="ECO:0007669"/>
    <property type="project" value="InterPro"/>
</dbReference>
<dbReference type="GO" id="GO:0006869">
    <property type="term" value="P:lipid transport"/>
    <property type="evidence" value="ECO:0007669"/>
    <property type="project" value="InterPro"/>
</dbReference>
<evidence type="ECO:0000256" key="1">
    <source>
        <dbReference type="ARBA" id="ARBA00010090"/>
    </source>
</evidence>
<accession>A0A6P3G0N9</accession>
<protein>
    <submittedName>
        <fullName evidence="3">Apolipoprotein L3-like</fullName>
    </submittedName>
</protein>
<dbReference type="PANTHER" id="PTHR14096">
    <property type="entry name" value="APOLIPOPROTEIN L"/>
    <property type="match status" value="1"/>
</dbReference>
<evidence type="ECO:0000313" key="2">
    <source>
        <dbReference type="Proteomes" id="UP000515203"/>
    </source>
</evidence>
<name>A0A6P3G0N9_OCTDE</name>
<dbReference type="InterPro" id="IPR008405">
    <property type="entry name" value="ApoL"/>
</dbReference>
<dbReference type="Pfam" id="PF05461">
    <property type="entry name" value="ApoL"/>
    <property type="match status" value="1"/>
</dbReference>
<evidence type="ECO:0000313" key="3">
    <source>
        <dbReference type="RefSeq" id="XP_004648835.2"/>
    </source>
</evidence>